<evidence type="ECO:0000256" key="2">
    <source>
        <dbReference type="ARBA" id="ARBA00022448"/>
    </source>
</evidence>
<dbReference type="InterPro" id="IPR018113">
    <property type="entry name" value="PTrfase_EIIB_Cys"/>
</dbReference>
<dbReference type="PANTHER" id="PTHR30175">
    <property type="entry name" value="PHOSPHOTRANSFERASE SYSTEM TRANSPORT PROTEIN"/>
    <property type="match status" value="1"/>
</dbReference>
<keyword evidence="7 12" id="KW-0812">Transmembrane</keyword>
<feature type="transmembrane region" description="Helical" evidence="12">
    <location>
        <begin position="292"/>
        <end position="316"/>
    </location>
</feature>
<dbReference type="Gene3D" id="3.30.1360.60">
    <property type="entry name" value="Glucose permease domain IIB"/>
    <property type="match status" value="1"/>
</dbReference>
<protein>
    <submittedName>
        <fullName evidence="15">Phosphotransferase system, EIIB</fullName>
    </submittedName>
</protein>
<feature type="transmembrane region" description="Helical" evidence="12">
    <location>
        <begin position="399"/>
        <end position="422"/>
    </location>
</feature>
<dbReference type="HOGENOM" id="CLU_012312_2_0_11"/>
<dbReference type="Pfam" id="PF02378">
    <property type="entry name" value="PTS_EIIC"/>
    <property type="match status" value="1"/>
</dbReference>
<evidence type="ECO:0000259" key="14">
    <source>
        <dbReference type="PROSITE" id="PS51103"/>
    </source>
</evidence>
<keyword evidence="5 15" id="KW-0808">Transferase</keyword>
<dbReference type="InterPro" id="IPR001996">
    <property type="entry name" value="PTS_IIB_1"/>
</dbReference>
<dbReference type="GO" id="GO:0009401">
    <property type="term" value="P:phosphoenolpyruvate-dependent sugar phosphotransferase system"/>
    <property type="evidence" value="ECO:0007669"/>
    <property type="project" value="UniProtKB-KW"/>
</dbReference>
<dbReference type="eggNOG" id="COG1264">
    <property type="taxonomic scope" value="Bacteria"/>
</dbReference>
<dbReference type="CDD" id="cd00212">
    <property type="entry name" value="PTS_IIB_glc"/>
    <property type="match status" value="1"/>
</dbReference>
<dbReference type="FunFam" id="3.30.1360.60:FF:000001">
    <property type="entry name" value="PTS system glucose-specific IIBC component PtsG"/>
    <property type="match status" value="1"/>
</dbReference>
<feature type="transmembrane region" description="Helical" evidence="12">
    <location>
        <begin position="226"/>
        <end position="247"/>
    </location>
</feature>
<evidence type="ECO:0000313" key="15">
    <source>
        <dbReference type="EMBL" id="EEA91614.1"/>
    </source>
</evidence>
<dbReference type="InterPro" id="IPR013013">
    <property type="entry name" value="PTS_EIIC_1"/>
</dbReference>
<dbReference type="GO" id="GO:0008982">
    <property type="term" value="F:protein-N(PI)-phosphohistidine-sugar phosphotransferase activity"/>
    <property type="evidence" value="ECO:0007669"/>
    <property type="project" value="InterPro"/>
</dbReference>
<feature type="transmembrane region" description="Helical" evidence="12">
    <location>
        <begin position="191"/>
        <end position="214"/>
    </location>
</feature>
<keyword evidence="3" id="KW-1003">Cell membrane</keyword>
<dbReference type="OrthoDB" id="9797715at2"/>
<feature type="transmembrane region" description="Helical" evidence="12">
    <location>
        <begin position="372"/>
        <end position="392"/>
    </location>
</feature>
<dbReference type="RefSeq" id="WP_006719675.1">
    <property type="nucleotide sequence ID" value="NZ_CP085935.1"/>
</dbReference>
<evidence type="ECO:0000313" key="16">
    <source>
        <dbReference type="Proteomes" id="UP000003560"/>
    </source>
</evidence>
<evidence type="ECO:0000256" key="6">
    <source>
        <dbReference type="ARBA" id="ARBA00022683"/>
    </source>
</evidence>
<feature type="transmembrane region" description="Helical" evidence="12">
    <location>
        <begin position="442"/>
        <end position="463"/>
    </location>
</feature>
<dbReference type="STRING" id="445975.COLSTE_00169"/>
<keyword evidence="2" id="KW-0813">Transport</keyword>
<keyword evidence="10 12" id="KW-0472">Membrane</keyword>
<feature type="transmembrane region" description="Helical" evidence="12">
    <location>
        <begin position="158"/>
        <end position="179"/>
    </location>
</feature>
<name>B6G7Y8_9ACTN</name>
<keyword evidence="8" id="KW-0418">Kinase</keyword>
<comment type="subcellular location">
    <subcellularLocation>
        <location evidence="1">Cell membrane</location>
        <topology evidence="1">Multi-pass membrane protein</topology>
    </subcellularLocation>
</comment>
<dbReference type="Proteomes" id="UP000003560">
    <property type="component" value="Unassembled WGS sequence"/>
</dbReference>
<evidence type="ECO:0000256" key="8">
    <source>
        <dbReference type="ARBA" id="ARBA00022777"/>
    </source>
</evidence>
<evidence type="ECO:0000259" key="13">
    <source>
        <dbReference type="PROSITE" id="PS51098"/>
    </source>
</evidence>
<sequence length="476" mass="50006">MADNKRIAEDILKAVGGPKNVTSATHCMTRLRLVLKDESSIDDDEVKAVDGVMGIVHGGQQYQIIVGTNVPRVYAEFCSLANVNELEAVEDAEAAAADVELVSKKKLTPMQILKNVVGYMAGCMTPMIPVLLTGGLANAINALCGPQLLSLYPAESDIYVLFDFIYDAALYFMPILAGVNAAKQLGINGMLGGFIGCVLMSPDFAAIIAGGKAFTVFGIPCNTSAAYAQTVLPIMMSVPLFAVVYKFVGKHMPDMLSTVFTPILSLLVTSPFILCLLAPFGTIVGNAISGGLAWFGMNTGFFGVGVIAALWEFLVMSGMHLALMMPMMASFFETGEMTGVMLAGSFATWACFGVALGAALRLKGKAERGNAFGAFVSGILGGVTEPVLYGICLSHVRCFGALMVGSFVGGAYAGIANLTQYVLTSANFLSVLSYVGGTNANFIQGIIASLISLVVAAVCTYLFGFSKKELDQANAK</sequence>
<feature type="transmembrane region" description="Helical" evidence="12">
    <location>
        <begin position="116"/>
        <end position="138"/>
    </location>
</feature>
<keyword evidence="9 12" id="KW-1133">Transmembrane helix</keyword>
<dbReference type="eggNOG" id="COG1263">
    <property type="taxonomic scope" value="Bacteria"/>
</dbReference>
<feature type="active site" description="Phosphocysteine intermediate; for EIIB activity" evidence="11">
    <location>
        <position position="27"/>
    </location>
</feature>
<dbReference type="InterPro" id="IPR036878">
    <property type="entry name" value="Glu_permease_IIB"/>
</dbReference>
<keyword evidence="16" id="KW-1185">Reference proteome</keyword>
<feature type="domain" description="PTS EIIB type-1" evidence="13">
    <location>
        <begin position="5"/>
        <end position="87"/>
    </location>
</feature>
<evidence type="ECO:0000256" key="4">
    <source>
        <dbReference type="ARBA" id="ARBA00022597"/>
    </source>
</evidence>
<dbReference type="GO" id="GO:0015771">
    <property type="term" value="P:trehalose transport"/>
    <property type="evidence" value="ECO:0007669"/>
    <property type="project" value="TreeGrafter"/>
</dbReference>
<evidence type="ECO:0000256" key="3">
    <source>
        <dbReference type="ARBA" id="ARBA00022475"/>
    </source>
</evidence>
<dbReference type="PROSITE" id="PS01035">
    <property type="entry name" value="PTS_EIIB_TYPE_1_CYS"/>
    <property type="match status" value="1"/>
</dbReference>
<feature type="domain" description="PTS EIIC type-1" evidence="14">
    <location>
        <begin position="130"/>
        <end position="476"/>
    </location>
</feature>
<dbReference type="PROSITE" id="PS51103">
    <property type="entry name" value="PTS_EIIC_TYPE_1"/>
    <property type="match status" value="1"/>
</dbReference>
<evidence type="ECO:0000256" key="5">
    <source>
        <dbReference type="ARBA" id="ARBA00022679"/>
    </source>
</evidence>
<dbReference type="Pfam" id="PF00367">
    <property type="entry name" value="PTS_EIIB"/>
    <property type="match status" value="1"/>
</dbReference>
<dbReference type="GO" id="GO:0016301">
    <property type="term" value="F:kinase activity"/>
    <property type="evidence" value="ECO:0007669"/>
    <property type="project" value="UniProtKB-KW"/>
</dbReference>
<evidence type="ECO:0000256" key="1">
    <source>
        <dbReference type="ARBA" id="ARBA00004651"/>
    </source>
</evidence>
<comment type="caution">
    <text evidence="15">The sequence shown here is derived from an EMBL/GenBank/DDBJ whole genome shotgun (WGS) entry which is preliminary data.</text>
</comment>
<gene>
    <name evidence="15" type="ORF">COLSTE_00169</name>
</gene>
<accession>B6G7Y8</accession>
<evidence type="ECO:0000256" key="7">
    <source>
        <dbReference type="ARBA" id="ARBA00022692"/>
    </source>
</evidence>
<evidence type="ECO:0000256" key="10">
    <source>
        <dbReference type="ARBA" id="ARBA00023136"/>
    </source>
</evidence>
<evidence type="ECO:0000256" key="12">
    <source>
        <dbReference type="SAM" id="Phobius"/>
    </source>
</evidence>
<dbReference type="GeneID" id="98002558"/>
<dbReference type="AlphaFoldDB" id="B6G7Y8"/>
<feature type="transmembrane region" description="Helical" evidence="12">
    <location>
        <begin position="259"/>
        <end position="280"/>
    </location>
</feature>
<dbReference type="InterPro" id="IPR003352">
    <property type="entry name" value="PTS_EIIC"/>
</dbReference>
<dbReference type="InterPro" id="IPR050558">
    <property type="entry name" value="PTS_Sugar-Specific_Components"/>
</dbReference>
<evidence type="ECO:0000256" key="11">
    <source>
        <dbReference type="PROSITE-ProRule" id="PRU00421"/>
    </source>
</evidence>
<proteinExistence type="predicted"/>
<dbReference type="GO" id="GO:0090589">
    <property type="term" value="F:protein-phosphocysteine-trehalose phosphotransferase system transporter activity"/>
    <property type="evidence" value="ECO:0007669"/>
    <property type="project" value="TreeGrafter"/>
</dbReference>
<dbReference type="PANTHER" id="PTHR30175:SF1">
    <property type="entry name" value="PTS SYSTEM ARBUTIN-, CELLOBIOSE-, AND SALICIN-SPECIFIC EIIBC COMPONENT-RELATED"/>
    <property type="match status" value="1"/>
</dbReference>
<dbReference type="GO" id="GO:0005886">
    <property type="term" value="C:plasma membrane"/>
    <property type="evidence" value="ECO:0007669"/>
    <property type="project" value="UniProtKB-SubCell"/>
</dbReference>
<dbReference type="SUPFAM" id="SSF55604">
    <property type="entry name" value="Glucose permease domain IIB"/>
    <property type="match status" value="1"/>
</dbReference>
<feature type="transmembrane region" description="Helical" evidence="12">
    <location>
        <begin position="337"/>
        <end position="360"/>
    </location>
</feature>
<keyword evidence="6" id="KW-0598">Phosphotransferase system</keyword>
<reference evidence="15 16" key="1">
    <citation type="submission" date="2008-10" db="EMBL/GenBank/DDBJ databases">
        <title>Draft genome sequence of Collinsella stercoris (DSM 13279).</title>
        <authorList>
            <person name="Sudarsanam P."/>
            <person name="Ley R."/>
            <person name="Guruge J."/>
            <person name="Turnbaugh P.J."/>
            <person name="Mahowald M."/>
            <person name="Liep D."/>
            <person name="Gordon J."/>
        </authorList>
    </citation>
    <scope>NUCLEOTIDE SEQUENCE [LARGE SCALE GENOMIC DNA]</scope>
    <source>
        <strain evidence="15 16">DSM 13279</strain>
    </source>
</reference>
<evidence type="ECO:0000256" key="9">
    <source>
        <dbReference type="ARBA" id="ARBA00022989"/>
    </source>
</evidence>
<keyword evidence="4" id="KW-0762">Sugar transport</keyword>
<dbReference type="EMBL" id="ABXJ01000012">
    <property type="protein sequence ID" value="EEA91614.1"/>
    <property type="molecule type" value="Genomic_DNA"/>
</dbReference>
<dbReference type="PROSITE" id="PS51098">
    <property type="entry name" value="PTS_EIIB_TYPE_1"/>
    <property type="match status" value="1"/>
</dbReference>
<organism evidence="15 16">
    <name type="scientific">Collinsella stercoris DSM 13279</name>
    <dbReference type="NCBI Taxonomy" id="445975"/>
    <lineage>
        <taxon>Bacteria</taxon>
        <taxon>Bacillati</taxon>
        <taxon>Actinomycetota</taxon>
        <taxon>Coriobacteriia</taxon>
        <taxon>Coriobacteriales</taxon>
        <taxon>Coriobacteriaceae</taxon>
        <taxon>Collinsella</taxon>
    </lineage>
</organism>
<reference evidence="15 16" key="2">
    <citation type="submission" date="2008-10" db="EMBL/GenBank/DDBJ databases">
        <authorList>
            <person name="Fulton L."/>
            <person name="Clifton S."/>
            <person name="Fulton B."/>
            <person name="Xu J."/>
            <person name="Minx P."/>
            <person name="Pepin K.H."/>
            <person name="Johnson M."/>
            <person name="Thiruvilangam P."/>
            <person name="Bhonagiri V."/>
            <person name="Nash W.E."/>
            <person name="Mardis E.R."/>
            <person name="Wilson R.K."/>
        </authorList>
    </citation>
    <scope>NUCLEOTIDE SEQUENCE [LARGE SCALE GENOMIC DNA]</scope>
    <source>
        <strain evidence="15 16">DSM 13279</strain>
    </source>
</reference>